<keyword evidence="1" id="KW-0805">Transcription regulation</keyword>
<dbReference type="RefSeq" id="WP_089684187.1">
    <property type="nucleotide sequence ID" value="NZ_FNES01000004.1"/>
</dbReference>
<dbReference type="InterPro" id="IPR018060">
    <property type="entry name" value="HTH_AraC"/>
</dbReference>
<dbReference type="AlphaFoldDB" id="A0A1G8SM93"/>
<keyword evidence="6" id="KW-1185">Reference proteome</keyword>
<dbReference type="PANTHER" id="PTHR47893">
    <property type="entry name" value="REGULATORY PROTEIN PCHR"/>
    <property type="match status" value="1"/>
</dbReference>
<dbReference type="PROSITE" id="PS00041">
    <property type="entry name" value="HTH_ARAC_FAMILY_1"/>
    <property type="match status" value="1"/>
</dbReference>
<dbReference type="OrthoDB" id="6670788at2"/>
<dbReference type="Pfam" id="PF12833">
    <property type="entry name" value="HTH_18"/>
    <property type="match status" value="1"/>
</dbReference>
<dbReference type="PANTHER" id="PTHR47893:SF1">
    <property type="entry name" value="REGULATORY PROTEIN PCHR"/>
    <property type="match status" value="1"/>
</dbReference>
<dbReference type="GO" id="GO:0003700">
    <property type="term" value="F:DNA-binding transcription factor activity"/>
    <property type="evidence" value="ECO:0007669"/>
    <property type="project" value="InterPro"/>
</dbReference>
<evidence type="ECO:0000313" key="6">
    <source>
        <dbReference type="Proteomes" id="UP000198525"/>
    </source>
</evidence>
<keyword evidence="3" id="KW-0804">Transcription</keyword>
<evidence type="ECO:0000256" key="2">
    <source>
        <dbReference type="ARBA" id="ARBA00023125"/>
    </source>
</evidence>
<dbReference type="SUPFAM" id="SSF46689">
    <property type="entry name" value="Homeodomain-like"/>
    <property type="match status" value="2"/>
</dbReference>
<organism evidence="5 6">
    <name type="scientific">Billgrantia gudaonensis</name>
    <dbReference type="NCBI Taxonomy" id="376427"/>
    <lineage>
        <taxon>Bacteria</taxon>
        <taxon>Pseudomonadati</taxon>
        <taxon>Pseudomonadota</taxon>
        <taxon>Gammaproteobacteria</taxon>
        <taxon>Oceanospirillales</taxon>
        <taxon>Halomonadaceae</taxon>
        <taxon>Billgrantia</taxon>
    </lineage>
</organism>
<dbReference type="GO" id="GO:0043565">
    <property type="term" value="F:sequence-specific DNA binding"/>
    <property type="evidence" value="ECO:0007669"/>
    <property type="project" value="InterPro"/>
</dbReference>
<dbReference type="Gene3D" id="1.10.10.60">
    <property type="entry name" value="Homeodomain-like"/>
    <property type="match status" value="1"/>
</dbReference>
<name>A0A1G8SM93_9GAMM</name>
<gene>
    <name evidence="5" type="ORF">SAMN04487954_10446</name>
</gene>
<proteinExistence type="predicted"/>
<dbReference type="Proteomes" id="UP000198525">
    <property type="component" value="Unassembled WGS sequence"/>
</dbReference>
<dbReference type="InterPro" id="IPR018062">
    <property type="entry name" value="HTH_AraC-typ_CS"/>
</dbReference>
<dbReference type="SMART" id="SM00342">
    <property type="entry name" value="HTH_ARAC"/>
    <property type="match status" value="1"/>
</dbReference>
<sequence length="315" mass="35099">MTAMRSARPFTAEDLCQFGRRFGIRYRFPSASVTRSMQPEAVVAGDVTEFELRPDMRLTDSCLEVLHRYESDSLRPSPLFLVMVLEGQVGVRLGDRHALLNPGSAMTARLGERTRLHAIQAPGQRLRTLNLSLGPVALSSLAKESPALAPRLGGETPLMHTWQLPPYLLTAAQSNLEVERQDPRHSLLIEGLSLQLLAHGLPATSPADRSLNPCERQRLETVREVLHDTPEHPHSLAELAKLAAMSPSTLRDKFRRAYGSSVFGYLQECRLSKARSYLAEGYSVQQTAHLCGYRHATNFATAFRRRFGHPPSSRL</sequence>
<dbReference type="InterPro" id="IPR053142">
    <property type="entry name" value="PchR_regulatory_protein"/>
</dbReference>
<evidence type="ECO:0000313" key="5">
    <source>
        <dbReference type="EMBL" id="SDJ30321.1"/>
    </source>
</evidence>
<keyword evidence="2 5" id="KW-0238">DNA-binding</keyword>
<reference evidence="5 6" key="1">
    <citation type="submission" date="2016-10" db="EMBL/GenBank/DDBJ databases">
        <authorList>
            <person name="de Groot N.N."/>
        </authorList>
    </citation>
    <scope>NUCLEOTIDE SEQUENCE [LARGE SCALE GENOMIC DNA]</scope>
    <source>
        <strain evidence="5 6">CGMCC 1.6133</strain>
    </source>
</reference>
<dbReference type="PROSITE" id="PS01124">
    <property type="entry name" value="HTH_ARAC_FAMILY_2"/>
    <property type="match status" value="1"/>
</dbReference>
<dbReference type="EMBL" id="FNES01000004">
    <property type="protein sequence ID" value="SDJ30321.1"/>
    <property type="molecule type" value="Genomic_DNA"/>
</dbReference>
<accession>A0A1G8SM93</accession>
<protein>
    <submittedName>
        <fullName evidence="5">AraC-type DNA-binding protein</fullName>
    </submittedName>
</protein>
<evidence type="ECO:0000256" key="3">
    <source>
        <dbReference type="ARBA" id="ARBA00023163"/>
    </source>
</evidence>
<dbReference type="InterPro" id="IPR009057">
    <property type="entry name" value="Homeodomain-like_sf"/>
</dbReference>
<feature type="domain" description="HTH araC/xylS-type" evidence="4">
    <location>
        <begin position="220"/>
        <end position="315"/>
    </location>
</feature>
<evidence type="ECO:0000259" key="4">
    <source>
        <dbReference type="PROSITE" id="PS01124"/>
    </source>
</evidence>
<dbReference type="STRING" id="376427.SAMN04487954_10446"/>
<evidence type="ECO:0000256" key="1">
    <source>
        <dbReference type="ARBA" id="ARBA00023015"/>
    </source>
</evidence>